<dbReference type="Proteomes" id="UP001180020">
    <property type="component" value="Unassembled WGS sequence"/>
</dbReference>
<feature type="compositionally biased region" description="Polar residues" evidence="1">
    <location>
        <begin position="99"/>
        <end position="120"/>
    </location>
</feature>
<evidence type="ECO:0000256" key="1">
    <source>
        <dbReference type="SAM" id="MobiDB-lite"/>
    </source>
</evidence>
<keyword evidence="3" id="KW-1185">Reference proteome</keyword>
<name>A0AAV9FEQ2_ACOCL</name>
<sequence>MEPPDSLSLQLRSKLQPIHKPEVTTLPSTKEVQVGVKVHAKGVTRNVWIPVKTGKKAPISSNEAPTSISQDNTFALLFEEPEVHEDMDGSVSQVELGGDSQTNQNHTTPRTLTEAGQSQSKPKKSHKIRSLWKWTRPWSLKTGLSLK</sequence>
<organism evidence="2 3">
    <name type="scientific">Acorus calamus</name>
    <name type="common">Sweet flag</name>
    <dbReference type="NCBI Taxonomy" id="4465"/>
    <lineage>
        <taxon>Eukaryota</taxon>
        <taxon>Viridiplantae</taxon>
        <taxon>Streptophyta</taxon>
        <taxon>Embryophyta</taxon>
        <taxon>Tracheophyta</taxon>
        <taxon>Spermatophyta</taxon>
        <taxon>Magnoliopsida</taxon>
        <taxon>Liliopsida</taxon>
        <taxon>Acoraceae</taxon>
        <taxon>Acorus</taxon>
    </lineage>
</organism>
<gene>
    <name evidence="2" type="ORF">QJS10_CPA02g00606</name>
</gene>
<comment type="caution">
    <text evidence="2">The sequence shown here is derived from an EMBL/GenBank/DDBJ whole genome shotgun (WGS) entry which is preliminary data.</text>
</comment>
<evidence type="ECO:0000313" key="3">
    <source>
        <dbReference type="Proteomes" id="UP001180020"/>
    </source>
</evidence>
<dbReference type="AlphaFoldDB" id="A0AAV9FEQ2"/>
<accession>A0AAV9FEQ2</accession>
<dbReference type="EMBL" id="JAUJYO010000002">
    <property type="protein sequence ID" value="KAK1324229.1"/>
    <property type="molecule type" value="Genomic_DNA"/>
</dbReference>
<protein>
    <submittedName>
        <fullName evidence="2">Uncharacterized protein</fullName>
    </submittedName>
</protein>
<proteinExistence type="predicted"/>
<feature type="region of interest" description="Disordered" evidence="1">
    <location>
        <begin position="85"/>
        <end position="129"/>
    </location>
</feature>
<reference evidence="2" key="1">
    <citation type="journal article" date="2023" name="Nat. Commun.">
        <title>Diploid and tetraploid genomes of Acorus and the evolution of monocots.</title>
        <authorList>
            <person name="Ma L."/>
            <person name="Liu K.W."/>
            <person name="Li Z."/>
            <person name="Hsiao Y.Y."/>
            <person name="Qi Y."/>
            <person name="Fu T."/>
            <person name="Tang G.D."/>
            <person name="Zhang D."/>
            <person name="Sun W.H."/>
            <person name="Liu D.K."/>
            <person name="Li Y."/>
            <person name="Chen G.Z."/>
            <person name="Liu X.D."/>
            <person name="Liao X.Y."/>
            <person name="Jiang Y.T."/>
            <person name="Yu X."/>
            <person name="Hao Y."/>
            <person name="Huang J."/>
            <person name="Zhao X.W."/>
            <person name="Ke S."/>
            <person name="Chen Y.Y."/>
            <person name="Wu W.L."/>
            <person name="Hsu J.L."/>
            <person name="Lin Y.F."/>
            <person name="Huang M.D."/>
            <person name="Li C.Y."/>
            <person name="Huang L."/>
            <person name="Wang Z.W."/>
            <person name="Zhao X."/>
            <person name="Zhong W.Y."/>
            <person name="Peng D.H."/>
            <person name="Ahmad S."/>
            <person name="Lan S."/>
            <person name="Zhang J.S."/>
            <person name="Tsai W.C."/>
            <person name="Van de Peer Y."/>
            <person name="Liu Z.J."/>
        </authorList>
    </citation>
    <scope>NUCLEOTIDE SEQUENCE</scope>
    <source>
        <strain evidence="2">CP</strain>
    </source>
</reference>
<evidence type="ECO:0000313" key="2">
    <source>
        <dbReference type="EMBL" id="KAK1324229.1"/>
    </source>
</evidence>
<reference evidence="2" key="2">
    <citation type="submission" date="2023-06" db="EMBL/GenBank/DDBJ databases">
        <authorList>
            <person name="Ma L."/>
            <person name="Liu K.-W."/>
            <person name="Li Z."/>
            <person name="Hsiao Y.-Y."/>
            <person name="Qi Y."/>
            <person name="Fu T."/>
            <person name="Tang G."/>
            <person name="Zhang D."/>
            <person name="Sun W.-H."/>
            <person name="Liu D.-K."/>
            <person name="Li Y."/>
            <person name="Chen G.-Z."/>
            <person name="Liu X.-D."/>
            <person name="Liao X.-Y."/>
            <person name="Jiang Y.-T."/>
            <person name="Yu X."/>
            <person name="Hao Y."/>
            <person name="Huang J."/>
            <person name="Zhao X.-W."/>
            <person name="Ke S."/>
            <person name="Chen Y.-Y."/>
            <person name="Wu W.-L."/>
            <person name="Hsu J.-L."/>
            <person name="Lin Y.-F."/>
            <person name="Huang M.-D."/>
            <person name="Li C.-Y."/>
            <person name="Huang L."/>
            <person name="Wang Z.-W."/>
            <person name="Zhao X."/>
            <person name="Zhong W.-Y."/>
            <person name="Peng D.-H."/>
            <person name="Ahmad S."/>
            <person name="Lan S."/>
            <person name="Zhang J.-S."/>
            <person name="Tsai W.-C."/>
            <person name="Van De Peer Y."/>
            <person name="Liu Z.-J."/>
        </authorList>
    </citation>
    <scope>NUCLEOTIDE SEQUENCE</scope>
    <source>
        <strain evidence="2">CP</strain>
        <tissue evidence="2">Leaves</tissue>
    </source>
</reference>